<accession>A0A8J5XA51</accession>
<dbReference type="InterPro" id="IPR050600">
    <property type="entry name" value="SETD3_SETD6_MTase"/>
</dbReference>
<dbReference type="PANTHER" id="PTHR13271:SF156">
    <property type="entry name" value="SET DOMAIN-CONTAINING PROTEIN"/>
    <property type="match status" value="1"/>
</dbReference>
<dbReference type="OrthoDB" id="428435at2759"/>
<reference evidence="1" key="1">
    <citation type="submission" date="2021-05" db="EMBL/GenBank/DDBJ databases">
        <title>The genome of the haptophyte Pavlova lutheri (Diacronema luteri, Pavlovales) - a model for lipid biosynthesis in eukaryotic algae.</title>
        <authorList>
            <person name="Hulatt C.J."/>
            <person name="Posewitz M.C."/>
        </authorList>
    </citation>
    <scope>NUCLEOTIDE SEQUENCE</scope>
    <source>
        <strain evidence="1">NIVA-4/92</strain>
    </source>
</reference>
<dbReference type="Proteomes" id="UP000751190">
    <property type="component" value="Unassembled WGS sequence"/>
</dbReference>
<keyword evidence="2" id="KW-1185">Reference proteome</keyword>
<dbReference type="Gene3D" id="3.90.1410.10">
    <property type="entry name" value="set domain protein methyltransferase, domain 1"/>
    <property type="match status" value="1"/>
</dbReference>
<dbReference type="EMBL" id="JAGTXO010000041">
    <property type="protein sequence ID" value="KAG8459390.1"/>
    <property type="molecule type" value="Genomic_DNA"/>
</dbReference>
<name>A0A8J5XA51_DIALT</name>
<evidence type="ECO:0008006" key="3">
    <source>
        <dbReference type="Google" id="ProtNLM"/>
    </source>
</evidence>
<dbReference type="AlphaFoldDB" id="A0A8J5XA51"/>
<organism evidence="1 2">
    <name type="scientific">Diacronema lutheri</name>
    <name type="common">Unicellular marine alga</name>
    <name type="synonym">Monochrysis lutheri</name>
    <dbReference type="NCBI Taxonomy" id="2081491"/>
    <lineage>
        <taxon>Eukaryota</taxon>
        <taxon>Haptista</taxon>
        <taxon>Haptophyta</taxon>
        <taxon>Pavlovophyceae</taxon>
        <taxon>Pavlovales</taxon>
        <taxon>Pavlovaceae</taxon>
        <taxon>Diacronema</taxon>
    </lineage>
</organism>
<sequence>MSHGARAAFEAWLRARGVWWDPRIRLVAPGEEDTGAVAHGWGVVALGPVRPGEVLFKIPRRACFGVRRARRALPGRRAAEEVDSQAEIVALLLRERELGARSRWAPLLATLPADVPTPWRWTAGEQAWLRGTELERPLALKRARLEREYARACTTGAHRGASLDEWCACSAVVISHVNPWWGGCVAPFACMLNAPHVHAGEQAGVAYELAPDGRALVGVALTRLRAGVEVTQSYGLASVADLIYKYGFCFEQPSSPSPRGAPRPSDVVSVRADDMRDVARAIARGGWLDAIGTRDRAEHACAAGTWGGRPLSGSRGAKRRRGGAADVAREEVCGGAIDASLLAAAQELAPTLNARLRLLARVCALQPCPWDGLHDERTVELALCADWAGLCAQSASAHWRREARAPAVPPGLHELLVAVDVLLGLHDAEWRLVSARVASSEDARAPQPLWRDAALKAGLDADDCAAIALAAALSALRVGEWPPPAHLEATLANRLCAARAACEDGDGDDGSSSSDGDEDDEPLWEALAPAAPSAAPGFAFTSPLAVRGAQAVVEWLRFRSFSARRQGADPLEGGVAGHLSHPLTSMTVETLHAVELSVLHGCALTLDYYAQREPTAALSGHSADDDAGDASCMAAWRRLHVSLPS</sequence>
<dbReference type="SUPFAM" id="SSF82199">
    <property type="entry name" value="SET domain"/>
    <property type="match status" value="1"/>
</dbReference>
<comment type="caution">
    <text evidence="1">The sequence shown here is derived from an EMBL/GenBank/DDBJ whole genome shotgun (WGS) entry which is preliminary data.</text>
</comment>
<dbReference type="CDD" id="cd10527">
    <property type="entry name" value="SET_LSMT"/>
    <property type="match status" value="1"/>
</dbReference>
<protein>
    <recommendedName>
        <fullName evidence="3">SET domain-containing protein</fullName>
    </recommendedName>
</protein>
<dbReference type="GO" id="GO:0016279">
    <property type="term" value="F:protein-lysine N-methyltransferase activity"/>
    <property type="evidence" value="ECO:0007669"/>
    <property type="project" value="TreeGrafter"/>
</dbReference>
<dbReference type="PANTHER" id="PTHR13271">
    <property type="entry name" value="UNCHARACTERIZED PUTATIVE METHYLTRANSFERASE"/>
    <property type="match status" value="1"/>
</dbReference>
<evidence type="ECO:0000313" key="1">
    <source>
        <dbReference type="EMBL" id="KAG8459390.1"/>
    </source>
</evidence>
<dbReference type="GO" id="GO:0005634">
    <property type="term" value="C:nucleus"/>
    <property type="evidence" value="ECO:0007669"/>
    <property type="project" value="TreeGrafter"/>
</dbReference>
<dbReference type="InterPro" id="IPR046341">
    <property type="entry name" value="SET_dom_sf"/>
</dbReference>
<proteinExistence type="predicted"/>
<evidence type="ECO:0000313" key="2">
    <source>
        <dbReference type="Proteomes" id="UP000751190"/>
    </source>
</evidence>
<dbReference type="OMA" id="PRTIMHL"/>
<gene>
    <name evidence="1" type="ORF">KFE25_013026</name>
</gene>